<evidence type="ECO:0000313" key="2">
    <source>
        <dbReference type="Proteomes" id="UP000815846"/>
    </source>
</evidence>
<name>A0ABY3N1Q1_9GAMM</name>
<reference evidence="1 2" key="1">
    <citation type="submission" date="2019-08" db="EMBL/GenBank/DDBJ databases">
        <title>Microbe sample from Colwellia echini.</title>
        <authorList>
            <person name="Christiansen L."/>
            <person name="Pathiraja D."/>
            <person name="Schultz-Johansen M."/>
            <person name="Choi I.-G."/>
            <person name="Stougaard P."/>
        </authorList>
    </citation>
    <scope>NUCLEOTIDE SEQUENCE [LARGE SCALE GENOMIC DNA]</scope>
    <source>
        <strain evidence="1 2">A3</strain>
    </source>
</reference>
<sequence length="164" mass="19125">MSFFPNRASVKTAKKNYRPNLVSLMSLCANNYMLLLKVLANNKAVGESRQFFISDFLAYTVTIKEVTRYTAVISFEQDSLSHSLNNIPDIVANSLHPRMTIRLYHDARMAEVLATQDIRQVKPRYDYPNHKMHQQDEKQQTNQFLNEWLHLCLDLGRVNIELYS</sequence>
<dbReference type="RefSeq" id="WP_101343535.1">
    <property type="nucleotide sequence ID" value="NZ_PJAI02000001.1"/>
</dbReference>
<dbReference type="PANTHER" id="PTHR38774">
    <property type="entry name" value="CYTOPLASMIC PROTEIN-RELATED"/>
    <property type="match status" value="1"/>
</dbReference>
<comment type="caution">
    <text evidence="1">The sequence shown here is derived from an EMBL/GenBank/DDBJ whole genome shotgun (WGS) entry which is preliminary data.</text>
</comment>
<dbReference type="Proteomes" id="UP000815846">
    <property type="component" value="Unassembled WGS sequence"/>
</dbReference>
<keyword evidence="2" id="KW-1185">Reference proteome</keyword>
<dbReference type="EMBL" id="PJAI02000001">
    <property type="protein sequence ID" value="TYK67429.1"/>
    <property type="molecule type" value="Genomic_DNA"/>
</dbReference>
<proteinExistence type="predicted"/>
<evidence type="ECO:0000313" key="1">
    <source>
        <dbReference type="EMBL" id="TYK67429.1"/>
    </source>
</evidence>
<dbReference type="InterPro" id="IPR009659">
    <property type="entry name" value="DUF1249"/>
</dbReference>
<protein>
    <submittedName>
        <fullName evidence="1">DUF1249 domain-containing protein</fullName>
    </submittedName>
</protein>
<gene>
    <name evidence="1" type="ORF">CWS31_002575</name>
</gene>
<organism evidence="1 2">
    <name type="scientific">Colwellia echini</name>
    <dbReference type="NCBI Taxonomy" id="1982103"/>
    <lineage>
        <taxon>Bacteria</taxon>
        <taxon>Pseudomonadati</taxon>
        <taxon>Pseudomonadota</taxon>
        <taxon>Gammaproteobacteria</taxon>
        <taxon>Alteromonadales</taxon>
        <taxon>Colwelliaceae</taxon>
        <taxon>Colwellia</taxon>
    </lineage>
</organism>
<dbReference type="PANTHER" id="PTHR38774:SF1">
    <property type="entry name" value="CYTOPLASMIC PROTEIN"/>
    <property type="match status" value="1"/>
</dbReference>
<dbReference type="Pfam" id="PF06853">
    <property type="entry name" value="DUF1249"/>
    <property type="match status" value="1"/>
</dbReference>
<accession>A0ABY3N1Q1</accession>